<comment type="caution">
    <text evidence="2">The sequence shown here is derived from an EMBL/GenBank/DDBJ whole genome shotgun (WGS) entry which is preliminary data.</text>
</comment>
<feature type="region of interest" description="Disordered" evidence="1">
    <location>
        <begin position="94"/>
        <end position="135"/>
    </location>
</feature>
<feature type="compositionally biased region" description="Low complexity" evidence="1">
    <location>
        <begin position="364"/>
        <end position="383"/>
    </location>
</feature>
<feature type="compositionally biased region" description="Acidic residues" evidence="1">
    <location>
        <begin position="298"/>
        <end position="311"/>
    </location>
</feature>
<feature type="compositionally biased region" description="Basic and acidic residues" evidence="1">
    <location>
        <begin position="650"/>
        <end position="668"/>
    </location>
</feature>
<evidence type="ECO:0000313" key="3">
    <source>
        <dbReference type="Proteomes" id="UP000037460"/>
    </source>
</evidence>
<feature type="compositionally biased region" description="Basic and acidic residues" evidence="1">
    <location>
        <begin position="488"/>
        <end position="535"/>
    </location>
</feature>
<sequence>MATTTPVPSSAPAQVAPTSESTIASLRAGIPDDENIPERCKDLLSTMFSSLRELYVFCEKHERADIGGEVVDALSMCQEDFSVLTDRLRAQSSAATNIGGRRSGDGTPLSVSLGAPNTSSSVSPSASPLTQLNSPESNSRMLAALEALELEELQEASRYFEVAGPPMLPRKAHEALYLERAEAEGREPAARRFLVTLGRMASAANAQRRQGGAHGEGGAASAPTAAMAGVMKAAEARRAKESAAPGTVDGAASAADATAAARRFAVPFALPPSVGAGADAAVRKGIMPAGASAGAGERDEEAGEEDGEDGWEQPRQKNRRSRRLSVTIVDEGVGSDERLLKKKKKRPPPPSFLSVSPPKEKSEAQAGTVAEAAASAAPAACVQEASAEEIAISAEEIASATAELASSSAGSAIEKSGGSCVLDLHASDDVPSPSRRRSSVGTLGSSADSTGRQEKREKLLSPDRRTAEELHELQLQREKNAEALRASKAAEEAQRLQQRREHEAQVRKRQEEMKSAKAATIEERNKKAEANREAHIGKVASKARLESRKVDEVAFIKSHSTDPAVEEAEERKAQLALKMNEAEERRKLHLGKQAAANAEREKAANERLLERKRMDDARTEVHTSKVDEAYHRWTEFTQSVADRAAQKSQKRLDVISRREQAELEEQAR</sequence>
<keyword evidence="3" id="KW-1185">Reference proteome</keyword>
<dbReference type="EMBL" id="JWZX01002881">
    <property type="protein sequence ID" value="KOO26213.1"/>
    <property type="molecule type" value="Genomic_DNA"/>
</dbReference>
<protein>
    <submittedName>
        <fullName evidence="2">Uncharacterized protein</fullName>
    </submittedName>
</protein>
<accession>A0A0M0JIZ5</accession>
<feature type="compositionally biased region" description="Basic and acidic residues" evidence="1">
    <location>
        <begin position="451"/>
        <end position="482"/>
    </location>
</feature>
<feature type="region of interest" description="Disordered" evidence="1">
    <location>
        <begin position="289"/>
        <end position="383"/>
    </location>
</feature>
<dbReference type="AlphaFoldDB" id="A0A0M0JIZ5"/>
<proteinExistence type="predicted"/>
<name>A0A0M0JIZ5_9EUKA</name>
<dbReference type="PANTHER" id="PTHR31434">
    <property type="entry name" value="S PHASE CYCLIN A-ASSOCIATED PROTEIN IN THE ENDOPLASMIC RETICULUM"/>
    <property type="match status" value="1"/>
</dbReference>
<feature type="compositionally biased region" description="Polar residues" evidence="1">
    <location>
        <begin position="441"/>
        <end position="450"/>
    </location>
</feature>
<feature type="compositionally biased region" description="Low complexity" evidence="1">
    <location>
        <begin position="119"/>
        <end position="128"/>
    </location>
</feature>
<feature type="region of interest" description="Disordered" evidence="1">
    <location>
        <begin position="422"/>
        <end position="535"/>
    </location>
</feature>
<feature type="compositionally biased region" description="Basic and acidic residues" evidence="1">
    <location>
        <begin position="598"/>
        <end position="622"/>
    </location>
</feature>
<evidence type="ECO:0000313" key="2">
    <source>
        <dbReference type="EMBL" id="KOO26213.1"/>
    </source>
</evidence>
<gene>
    <name evidence="2" type="ORF">Ctob_000170</name>
</gene>
<feature type="region of interest" description="Disordered" evidence="1">
    <location>
        <begin position="591"/>
        <end position="622"/>
    </location>
</feature>
<reference evidence="3" key="1">
    <citation type="journal article" date="2015" name="PLoS Genet.">
        <title>Genome Sequence and Transcriptome Analyses of Chrysochromulina tobin: Metabolic Tools for Enhanced Algal Fitness in the Prominent Order Prymnesiales (Haptophyceae).</title>
        <authorList>
            <person name="Hovde B.T."/>
            <person name="Deodato C.R."/>
            <person name="Hunsperger H.M."/>
            <person name="Ryken S.A."/>
            <person name="Yost W."/>
            <person name="Jha R.K."/>
            <person name="Patterson J."/>
            <person name="Monnat R.J. Jr."/>
            <person name="Barlow S.B."/>
            <person name="Starkenburg S.R."/>
            <person name="Cattolico R.A."/>
        </authorList>
    </citation>
    <scope>NUCLEOTIDE SEQUENCE</scope>
    <source>
        <strain evidence="3">CCMP291</strain>
    </source>
</reference>
<organism evidence="2 3">
    <name type="scientific">Chrysochromulina tobinii</name>
    <dbReference type="NCBI Taxonomy" id="1460289"/>
    <lineage>
        <taxon>Eukaryota</taxon>
        <taxon>Haptista</taxon>
        <taxon>Haptophyta</taxon>
        <taxon>Prymnesiophyceae</taxon>
        <taxon>Prymnesiales</taxon>
        <taxon>Chrysochromulinaceae</taxon>
        <taxon>Chrysochromulina</taxon>
    </lineage>
</organism>
<dbReference type="Proteomes" id="UP000037460">
    <property type="component" value="Unassembled WGS sequence"/>
</dbReference>
<feature type="region of interest" description="Disordered" evidence="1">
    <location>
        <begin position="641"/>
        <end position="668"/>
    </location>
</feature>
<evidence type="ECO:0000256" key="1">
    <source>
        <dbReference type="SAM" id="MobiDB-lite"/>
    </source>
</evidence>
<dbReference type="PANTHER" id="PTHR31434:SF2">
    <property type="entry name" value="S PHASE CYCLIN A-ASSOCIATED PROTEIN IN THE ENDOPLASMIC RETICULUM"/>
    <property type="match status" value="1"/>
</dbReference>
<feature type="compositionally biased region" description="Low complexity" evidence="1">
    <location>
        <begin position="1"/>
        <end position="19"/>
    </location>
</feature>
<feature type="region of interest" description="Disordered" evidence="1">
    <location>
        <begin position="1"/>
        <end position="22"/>
    </location>
</feature>